<accession>A0A0C9YYI9</accession>
<dbReference type="OrthoDB" id="3247418at2759"/>
<gene>
    <name evidence="2" type="ORF">PISMIDRAFT_115463</name>
</gene>
<dbReference type="PANTHER" id="PTHR46579">
    <property type="entry name" value="F5/8 TYPE C DOMAIN-CONTAINING PROTEIN-RELATED"/>
    <property type="match status" value="1"/>
</dbReference>
<dbReference type="HOGENOM" id="CLU_002101_0_0_1"/>
<proteinExistence type="predicted"/>
<keyword evidence="1" id="KW-1133">Transmembrane helix</keyword>
<dbReference type="PANTHER" id="PTHR46579:SF1">
    <property type="entry name" value="F5_8 TYPE C DOMAIN-CONTAINING PROTEIN"/>
    <property type="match status" value="1"/>
</dbReference>
<reference evidence="2 3" key="1">
    <citation type="submission" date="2014-04" db="EMBL/GenBank/DDBJ databases">
        <authorList>
            <consortium name="DOE Joint Genome Institute"/>
            <person name="Kuo A."/>
            <person name="Kohler A."/>
            <person name="Costa M.D."/>
            <person name="Nagy L.G."/>
            <person name="Floudas D."/>
            <person name="Copeland A."/>
            <person name="Barry K.W."/>
            <person name="Cichocki N."/>
            <person name="Veneault-Fourrey C."/>
            <person name="LaButti K."/>
            <person name="Lindquist E.A."/>
            <person name="Lipzen A."/>
            <person name="Lundell T."/>
            <person name="Morin E."/>
            <person name="Murat C."/>
            <person name="Sun H."/>
            <person name="Tunlid A."/>
            <person name="Henrissat B."/>
            <person name="Grigoriev I.V."/>
            <person name="Hibbett D.S."/>
            <person name="Martin F."/>
            <person name="Nordberg H.P."/>
            <person name="Cantor M.N."/>
            <person name="Hua S.X."/>
        </authorList>
    </citation>
    <scope>NUCLEOTIDE SEQUENCE [LARGE SCALE GENOMIC DNA]</scope>
    <source>
        <strain evidence="2 3">441</strain>
    </source>
</reference>
<dbReference type="EMBL" id="KN833899">
    <property type="protein sequence ID" value="KIK15242.1"/>
    <property type="molecule type" value="Genomic_DNA"/>
</dbReference>
<organism evidence="2 3">
    <name type="scientific">Pisolithus microcarpus 441</name>
    <dbReference type="NCBI Taxonomy" id="765257"/>
    <lineage>
        <taxon>Eukaryota</taxon>
        <taxon>Fungi</taxon>
        <taxon>Dikarya</taxon>
        <taxon>Basidiomycota</taxon>
        <taxon>Agaricomycotina</taxon>
        <taxon>Agaricomycetes</taxon>
        <taxon>Agaricomycetidae</taxon>
        <taxon>Boletales</taxon>
        <taxon>Sclerodermatineae</taxon>
        <taxon>Pisolithaceae</taxon>
        <taxon>Pisolithus</taxon>
    </lineage>
</organism>
<dbReference type="Pfam" id="PF02992">
    <property type="entry name" value="Transposase_21"/>
    <property type="match status" value="1"/>
</dbReference>
<sequence length="977" mass="110902">YFTPFQSFDPTSLLVYIVTAVLHLLCGISIDHCAFVLSGLRLVLRSQTPSQPGLVDGVPRDIRTVLKELSLLPVTKAFNSLCREPARESSASDVRRNAPIRLYIYHDFKEWLARLHSRLEIEKHLERNLRLPYNKRHLPDIYHDIWDAPALQDFQGPDGKRFISPGCGEGRYIFSLNMDGFNPFQRRQAGKKSSCGAIYMICLNLPPELRYRPENIFLVGIIPGPHEPSLHQINHLLRPLVDDLLIAWHHGIRFSQTALHPAGRTVRCAVVPLLTWPRITLQEHLSIAEQWRDAVSDAARRVIYDKHGIRWTELLRLPYWDPTKFTLLDTMHTFLLVLIQKHCREIWGMDDQLDDGPGATYDKLIMNQPPSYDQVQNGLCILREGSVDDLRRLSEPLLRFMCRELQVRFGGRKGRLVEQLINLVSPKYLIPQNFSISPALPSSVVQQPHVSAQLTISSNTAGLTTRQAPADDGLQEALEVLETAPSIRALCRLRKSLLVALCIAKLGHDLTQSVDGTPHESSYSKLSKYQLAERLNDWRKTVGIVDENGRLEGVPSQRSKPQKKVKKSRVLGRTTLGFIWEDFNRLHIPSWVAPVPRKAGSTRHGKLSADQYQTLFTVNLPFTLGRLWGTKEPDSVEYKMFANFMDLVSAVKLATRRTMTADCISKYRFHMKRYLRTLLDLYPGLCLSPTHHICLHLADLLENFGLVHAWRCFPFERYNGMLQQIPTNGKHGELEQTMLHRFCMGQQLRALMSSEFLPHNATSVLVDFDRIFQTSLRGTLFNDILAFEGPLDVSDESSDAEDFTPMPEDQCHLLHGWLSTHAMDYDPTKGVRPYASVHKSIRHCGETYAVASASLKNSRILFRMEGNDHAVGVIQYIFSHRRVSTNNVVLTQTFLVVSQYAELPLGLPLSSTYEGFPDAGVHLVSTSLLPSAQLLTTSDIVCHFAHATIRTTDMESEVLYVQSLDKVSTRKHSGHTY</sequence>
<dbReference type="AlphaFoldDB" id="A0A0C9YYI9"/>
<evidence type="ECO:0000313" key="2">
    <source>
        <dbReference type="EMBL" id="KIK15242.1"/>
    </source>
</evidence>
<reference evidence="3" key="2">
    <citation type="submission" date="2015-01" db="EMBL/GenBank/DDBJ databases">
        <title>Evolutionary Origins and Diversification of the Mycorrhizal Mutualists.</title>
        <authorList>
            <consortium name="DOE Joint Genome Institute"/>
            <consortium name="Mycorrhizal Genomics Consortium"/>
            <person name="Kohler A."/>
            <person name="Kuo A."/>
            <person name="Nagy L.G."/>
            <person name="Floudas D."/>
            <person name="Copeland A."/>
            <person name="Barry K.W."/>
            <person name="Cichocki N."/>
            <person name="Veneault-Fourrey C."/>
            <person name="LaButti K."/>
            <person name="Lindquist E.A."/>
            <person name="Lipzen A."/>
            <person name="Lundell T."/>
            <person name="Morin E."/>
            <person name="Murat C."/>
            <person name="Riley R."/>
            <person name="Ohm R."/>
            <person name="Sun H."/>
            <person name="Tunlid A."/>
            <person name="Henrissat B."/>
            <person name="Grigoriev I.V."/>
            <person name="Hibbett D.S."/>
            <person name="Martin F."/>
        </authorList>
    </citation>
    <scope>NUCLEOTIDE SEQUENCE [LARGE SCALE GENOMIC DNA]</scope>
    <source>
        <strain evidence="3">441</strain>
    </source>
</reference>
<evidence type="ECO:0000256" key="1">
    <source>
        <dbReference type="SAM" id="Phobius"/>
    </source>
</evidence>
<keyword evidence="1" id="KW-0812">Transmembrane</keyword>
<feature type="non-terminal residue" evidence="2">
    <location>
        <position position="1"/>
    </location>
</feature>
<name>A0A0C9YYI9_9AGAM</name>
<keyword evidence="3" id="KW-1185">Reference proteome</keyword>
<dbReference type="InterPro" id="IPR004242">
    <property type="entry name" value="Transposase_21"/>
</dbReference>
<protein>
    <submittedName>
        <fullName evidence="2">Unplaced genomic scaffold scaffold_215, whole genome shotgun sequence</fullName>
    </submittedName>
</protein>
<feature type="transmembrane region" description="Helical" evidence="1">
    <location>
        <begin position="13"/>
        <end position="37"/>
    </location>
</feature>
<keyword evidence="1" id="KW-0472">Membrane</keyword>
<evidence type="ECO:0000313" key="3">
    <source>
        <dbReference type="Proteomes" id="UP000054018"/>
    </source>
</evidence>
<dbReference type="Proteomes" id="UP000054018">
    <property type="component" value="Unassembled WGS sequence"/>
</dbReference>